<keyword evidence="3" id="KW-0812">Transmembrane</keyword>
<evidence type="ECO:0000313" key="7">
    <source>
        <dbReference type="Proteomes" id="UP000822688"/>
    </source>
</evidence>
<dbReference type="InterPro" id="IPR040911">
    <property type="entry name" value="Exostosin_GT47"/>
</dbReference>
<feature type="domain" description="Exostosin GT47" evidence="5">
    <location>
        <begin position="68"/>
        <end position="392"/>
    </location>
</feature>
<dbReference type="InterPro" id="IPR004263">
    <property type="entry name" value="Exostosin"/>
</dbReference>
<protein>
    <recommendedName>
        <fullName evidence="5">Exostosin GT47 domain-containing protein</fullName>
    </recommendedName>
</protein>
<dbReference type="Pfam" id="PF03016">
    <property type="entry name" value="Exostosin_GT47"/>
    <property type="match status" value="1"/>
</dbReference>
<keyword evidence="3" id="KW-0735">Signal-anchor</keyword>
<comment type="subcellular location">
    <subcellularLocation>
        <location evidence="1">Golgi apparatus membrane</location>
        <topology evidence="1">Single-pass type II membrane protein</topology>
    </subcellularLocation>
</comment>
<evidence type="ECO:0000256" key="1">
    <source>
        <dbReference type="ARBA" id="ARBA00004323"/>
    </source>
</evidence>
<evidence type="ECO:0000313" key="6">
    <source>
        <dbReference type="EMBL" id="KAG0558617.1"/>
    </source>
</evidence>
<comment type="caution">
    <text evidence="6">The sequence shown here is derived from an EMBL/GenBank/DDBJ whole genome shotgun (WGS) entry which is preliminary data.</text>
</comment>
<dbReference type="AlphaFoldDB" id="A0A8T0GJ89"/>
<dbReference type="PANTHER" id="PTHR11062">
    <property type="entry name" value="EXOSTOSIN HEPARAN SULFATE GLYCOSYLTRANSFERASE -RELATED"/>
    <property type="match status" value="1"/>
</dbReference>
<reference evidence="6" key="1">
    <citation type="submission" date="2020-06" db="EMBL/GenBank/DDBJ databases">
        <title>WGS assembly of Ceratodon purpureus strain R40.</title>
        <authorList>
            <person name="Carey S.B."/>
            <person name="Jenkins J."/>
            <person name="Shu S."/>
            <person name="Lovell J.T."/>
            <person name="Sreedasyam A."/>
            <person name="Maumus F."/>
            <person name="Tiley G.P."/>
            <person name="Fernandez-Pozo N."/>
            <person name="Barry K."/>
            <person name="Chen C."/>
            <person name="Wang M."/>
            <person name="Lipzen A."/>
            <person name="Daum C."/>
            <person name="Saski C.A."/>
            <person name="Payton A.C."/>
            <person name="Mcbreen J.C."/>
            <person name="Conrad R.E."/>
            <person name="Kollar L.M."/>
            <person name="Olsson S."/>
            <person name="Huttunen S."/>
            <person name="Landis J.B."/>
            <person name="Wickett N.J."/>
            <person name="Johnson M.G."/>
            <person name="Rensing S.A."/>
            <person name="Grimwood J."/>
            <person name="Schmutz J."/>
            <person name="Mcdaniel S.F."/>
        </authorList>
    </citation>
    <scope>NUCLEOTIDE SEQUENCE</scope>
    <source>
        <strain evidence="6">R40</strain>
    </source>
</reference>
<sequence>MFPALMKKRFLKGKLGKLRNYDQIELSADLRNRIFLVTACLAFIFLVRYCFSPNSSGGTFPQSSNGRCQGRYVYMHSLPREFNEELLANCNLLHEWTNMCAALSNAGLGPAIPVNQAEIFTPTGWFRTHQFALETIFHNRMKQYDCLTRDSKKASAIYVPYYAGLEAQRTLWENDLAARDISPKKLEEWLLSQPEWNAHRGHDHFMVGGRITWDFRRQGPGWGNNLLALPGIQNMTTLVIEASPWDTIDVAIPYPSYFHPSSDMEIRAWQEKVRGFERKFLFSFAGGRRDDRPRLIRGQLIQQCRQSPFCELLTCDGGACLSPQPVMKLFEDSHFCLQPQGDSATRKSIFDSLLAGCIPVFFHQDSYSGYTWHLPKNESEYSVFILENYVRTGTLSVESVLRNIPAERIQQMRETIIELIPNLVYADPRSPTLETSTDAFGIAMKGVFERISEKKRGLQKQ</sequence>
<evidence type="ECO:0000256" key="4">
    <source>
        <dbReference type="ARBA" id="ARBA00023034"/>
    </source>
</evidence>
<name>A0A8T0GJ89_CERPU</name>
<keyword evidence="7" id="KW-1185">Reference proteome</keyword>
<evidence type="ECO:0000256" key="2">
    <source>
        <dbReference type="ARBA" id="ARBA00010271"/>
    </source>
</evidence>
<organism evidence="6 7">
    <name type="scientific">Ceratodon purpureus</name>
    <name type="common">Fire moss</name>
    <name type="synonym">Dicranum purpureum</name>
    <dbReference type="NCBI Taxonomy" id="3225"/>
    <lineage>
        <taxon>Eukaryota</taxon>
        <taxon>Viridiplantae</taxon>
        <taxon>Streptophyta</taxon>
        <taxon>Embryophyta</taxon>
        <taxon>Bryophyta</taxon>
        <taxon>Bryophytina</taxon>
        <taxon>Bryopsida</taxon>
        <taxon>Dicranidae</taxon>
        <taxon>Pseudoditrichales</taxon>
        <taxon>Ditrichaceae</taxon>
        <taxon>Ceratodon</taxon>
    </lineage>
</organism>
<dbReference type="GO" id="GO:0000139">
    <property type="term" value="C:Golgi membrane"/>
    <property type="evidence" value="ECO:0007669"/>
    <property type="project" value="UniProtKB-SubCell"/>
</dbReference>
<gene>
    <name evidence="6" type="ORF">KC19_10G041100</name>
</gene>
<dbReference type="PANTHER" id="PTHR11062:SF56">
    <property type="entry name" value="XYLOGLUCAN GALACTOSYLTRANSFERASE MUR3"/>
    <property type="match status" value="1"/>
</dbReference>
<accession>A0A8T0GJ89</accession>
<evidence type="ECO:0000259" key="5">
    <source>
        <dbReference type="Pfam" id="PF03016"/>
    </source>
</evidence>
<comment type="similarity">
    <text evidence="2">Belongs to the glycosyltransferase 47 family.</text>
</comment>
<keyword evidence="4" id="KW-0333">Golgi apparatus</keyword>
<dbReference type="Proteomes" id="UP000822688">
    <property type="component" value="Chromosome 10"/>
</dbReference>
<evidence type="ECO:0000256" key="3">
    <source>
        <dbReference type="ARBA" id="ARBA00022968"/>
    </source>
</evidence>
<proteinExistence type="inferred from homology"/>
<dbReference type="EMBL" id="CM026431">
    <property type="protein sequence ID" value="KAG0558617.1"/>
    <property type="molecule type" value="Genomic_DNA"/>
</dbReference>
<dbReference type="GO" id="GO:0016757">
    <property type="term" value="F:glycosyltransferase activity"/>
    <property type="evidence" value="ECO:0007669"/>
    <property type="project" value="InterPro"/>
</dbReference>